<accession>A0A1G8B7Q0</accession>
<dbReference type="EMBL" id="FNCJ01000008">
    <property type="protein sequence ID" value="SDH29272.1"/>
    <property type="molecule type" value="Genomic_DNA"/>
</dbReference>
<feature type="coiled-coil region" evidence="7">
    <location>
        <begin position="46"/>
        <end position="92"/>
    </location>
</feature>
<dbReference type="Proteomes" id="UP000199706">
    <property type="component" value="Unassembled WGS sequence"/>
</dbReference>
<proteinExistence type="inferred from homology"/>
<keyword evidence="2" id="KW-0813">Transport</keyword>
<dbReference type="PANTHER" id="PTHR34982">
    <property type="entry name" value="YOP PROTEINS TRANSLOCATION PROTEIN L"/>
    <property type="match status" value="1"/>
</dbReference>
<sequence length="296" mass="31611">MAIWLKSARSAPGEIDANGLVTRVGAAGDVISRETFGTLVSIDAAYAELAADREALLAAAREAAAEIVEAGHAQAAQIIEEAQREYDTAAEQGYRDGCDRALADWMERLADVADAQSQLQIRMRERLAGIVASAVEQIVRVERHEALFERALATVDRIVDGATYLRVAVHPDDYDEAKATFDRLAARWHELGRPIPLSVVADKRLGPGSCVCESDFGTVDASLDTQLRAMRSAVSRALKRSVEEAEATEQAEADAAAEAAEATELKDAAGEAEATYAEDGHGLNTNEAEATGEETA</sequence>
<evidence type="ECO:0000256" key="1">
    <source>
        <dbReference type="ARBA" id="ARBA00004496"/>
    </source>
</evidence>
<dbReference type="NCBIfam" id="NF006574">
    <property type="entry name" value="PRK09098.1"/>
    <property type="match status" value="1"/>
</dbReference>
<dbReference type="RefSeq" id="WP_090686258.1">
    <property type="nucleotide sequence ID" value="NZ_CADERL010000044.1"/>
</dbReference>
<feature type="region of interest" description="Disordered" evidence="8">
    <location>
        <begin position="245"/>
        <end position="296"/>
    </location>
</feature>
<evidence type="ECO:0000256" key="4">
    <source>
        <dbReference type="ARBA" id="ARBA00022927"/>
    </source>
</evidence>
<dbReference type="GO" id="GO:0030254">
    <property type="term" value="P:protein secretion by the type III secretion system"/>
    <property type="evidence" value="ECO:0007669"/>
    <property type="project" value="InterPro"/>
</dbReference>
<protein>
    <recommendedName>
        <fullName evidence="6">Type 3 secretion system stator protein</fullName>
    </recommendedName>
</protein>
<name>A0A1G8B7Q0_9BURK</name>
<dbReference type="Pfam" id="PF02108">
    <property type="entry name" value="FliH"/>
    <property type="match status" value="1"/>
</dbReference>
<evidence type="ECO:0000259" key="9">
    <source>
        <dbReference type="Pfam" id="PF02108"/>
    </source>
</evidence>
<comment type="similarity">
    <text evidence="5">Belongs to the SctL stator family.</text>
</comment>
<evidence type="ECO:0000256" key="2">
    <source>
        <dbReference type="ARBA" id="ARBA00022448"/>
    </source>
</evidence>
<evidence type="ECO:0000256" key="3">
    <source>
        <dbReference type="ARBA" id="ARBA00022490"/>
    </source>
</evidence>
<keyword evidence="4" id="KW-0653">Protein transport</keyword>
<dbReference type="InterPro" id="IPR018035">
    <property type="entry name" value="Flagellar_FliH/T3SS_HrpE"/>
</dbReference>
<evidence type="ECO:0000256" key="8">
    <source>
        <dbReference type="SAM" id="MobiDB-lite"/>
    </source>
</evidence>
<feature type="compositionally biased region" description="Low complexity" evidence="8">
    <location>
        <begin position="253"/>
        <end position="262"/>
    </location>
</feature>
<reference evidence="10 11" key="1">
    <citation type="submission" date="2016-10" db="EMBL/GenBank/DDBJ databases">
        <authorList>
            <person name="de Groot N.N."/>
        </authorList>
    </citation>
    <scope>NUCLEOTIDE SEQUENCE [LARGE SCALE GENOMIC DNA]</scope>
    <source>
        <strain evidence="10 11">LMG 2247</strain>
    </source>
</reference>
<dbReference type="OrthoDB" id="6008834at2"/>
<dbReference type="AlphaFoldDB" id="A0A1G8B7Q0"/>
<dbReference type="PANTHER" id="PTHR34982:SF4">
    <property type="entry name" value="TYPE 3 SECRETION SYSTEM STATOR PROTEIN"/>
    <property type="match status" value="1"/>
</dbReference>
<evidence type="ECO:0000256" key="7">
    <source>
        <dbReference type="SAM" id="Coils"/>
    </source>
</evidence>
<keyword evidence="7" id="KW-0175">Coiled coil</keyword>
<organism evidence="10 11">
    <name type="scientific">Paraburkholderia phenazinium</name>
    <dbReference type="NCBI Taxonomy" id="60549"/>
    <lineage>
        <taxon>Bacteria</taxon>
        <taxon>Pseudomonadati</taxon>
        <taxon>Pseudomonadota</taxon>
        <taxon>Betaproteobacteria</taxon>
        <taxon>Burkholderiales</taxon>
        <taxon>Burkholderiaceae</taxon>
        <taxon>Paraburkholderia</taxon>
    </lineage>
</organism>
<feature type="domain" description="Flagellar assembly protein FliH/Type III secretion system HrpE" evidence="9">
    <location>
        <begin position="109"/>
        <end position="228"/>
    </location>
</feature>
<evidence type="ECO:0000313" key="10">
    <source>
        <dbReference type="EMBL" id="SDH29272.1"/>
    </source>
</evidence>
<dbReference type="GO" id="GO:0005829">
    <property type="term" value="C:cytosol"/>
    <property type="evidence" value="ECO:0007669"/>
    <property type="project" value="TreeGrafter"/>
</dbReference>
<dbReference type="InterPro" id="IPR012842">
    <property type="entry name" value="T3SS_SctL/SctL2"/>
</dbReference>
<gene>
    <name evidence="10" type="ORF">SAMN05216466_108297</name>
</gene>
<evidence type="ECO:0000256" key="6">
    <source>
        <dbReference type="ARBA" id="ARBA00040494"/>
    </source>
</evidence>
<dbReference type="InterPro" id="IPR051472">
    <property type="entry name" value="T3SS_Stator/FliH"/>
</dbReference>
<evidence type="ECO:0000313" key="11">
    <source>
        <dbReference type="Proteomes" id="UP000199706"/>
    </source>
</evidence>
<dbReference type="NCBIfam" id="TIGR02499">
    <property type="entry name" value="HrpE_YscL_not"/>
    <property type="match status" value="1"/>
</dbReference>
<evidence type="ECO:0000256" key="5">
    <source>
        <dbReference type="ARBA" id="ARBA00024335"/>
    </source>
</evidence>
<keyword evidence="3" id="KW-0963">Cytoplasm</keyword>
<comment type="subcellular location">
    <subcellularLocation>
        <location evidence="1">Cytoplasm</location>
    </subcellularLocation>
</comment>